<name>A0ABT3G9B8_9BACT</name>
<evidence type="ECO:0000313" key="1">
    <source>
        <dbReference type="EMBL" id="MCW1916232.1"/>
    </source>
</evidence>
<gene>
    <name evidence="1" type="ORF">OJ996_21760</name>
</gene>
<accession>A0ABT3G9B8</accession>
<sequence length="80" mass="9114">MKATSVDLRYRTKEVLAALDRRETVSLHVRGKLRGYIVPAEKGKSTVKAADHPFFGSRADDKEDVSKLMDRLRAPRHHDI</sequence>
<dbReference type="Proteomes" id="UP001165653">
    <property type="component" value="Unassembled WGS sequence"/>
</dbReference>
<keyword evidence="2" id="KW-1185">Reference proteome</keyword>
<proteinExistence type="predicted"/>
<reference evidence="1" key="1">
    <citation type="submission" date="2022-10" db="EMBL/GenBank/DDBJ databases">
        <title>Luteolibacter sp. GHJ8, whole genome shotgun sequencing project.</title>
        <authorList>
            <person name="Zhao G."/>
            <person name="Shen L."/>
        </authorList>
    </citation>
    <scope>NUCLEOTIDE SEQUENCE</scope>
    <source>
        <strain evidence="1">GHJ8</strain>
    </source>
</reference>
<dbReference type="EMBL" id="JAPDDR010000013">
    <property type="protein sequence ID" value="MCW1916232.1"/>
    <property type="molecule type" value="Genomic_DNA"/>
</dbReference>
<organism evidence="1 2">
    <name type="scientific">Luteolibacter rhizosphaerae</name>
    <dbReference type="NCBI Taxonomy" id="2989719"/>
    <lineage>
        <taxon>Bacteria</taxon>
        <taxon>Pseudomonadati</taxon>
        <taxon>Verrucomicrobiota</taxon>
        <taxon>Verrucomicrobiia</taxon>
        <taxon>Verrucomicrobiales</taxon>
        <taxon>Verrucomicrobiaceae</taxon>
        <taxon>Luteolibacter</taxon>
    </lineage>
</organism>
<comment type="caution">
    <text evidence="1">The sequence shown here is derived from an EMBL/GenBank/DDBJ whole genome shotgun (WGS) entry which is preliminary data.</text>
</comment>
<dbReference type="RefSeq" id="WP_264515802.1">
    <property type="nucleotide sequence ID" value="NZ_JAPDDR010000013.1"/>
</dbReference>
<evidence type="ECO:0000313" key="2">
    <source>
        <dbReference type="Proteomes" id="UP001165653"/>
    </source>
</evidence>
<evidence type="ECO:0008006" key="3">
    <source>
        <dbReference type="Google" id="ProtNLM"/>
    </source>
</evidence>
<protein>
    <recommendedName>
        <fullName evidence="3">Type II toxin-antitoxin system prevent-host-death family antitoxin</fullName>
    </recommendedName>
</protein>